<reference evidence="6 7" key="1">
    <citation type="submission" date="2024-07" db="EMBL/GenBank/DDBJ databases">
        <title>Section-level genome sequencing and comparative genomics of Aspergillus sections Usti and Cavernicolus.</title>
        <authorList>
            <consortium name="Lawrence Berkeley National Laboratory"/>
            <person name="Nybo J.L."/>
            <person name="Vesth T.C."/>
            <person name="Theobald S."/>
            <person name="Frisvad J.C."/>
            <person name="Larsen T.O."/>
            <person name="Kjaerboelling I."/>
            <person name="Rothschild-Mancinelli K."/>
            <person name="Lyhne E.K."/>
            <person name="Kogle M.E."/>
            <person name="Barry K."/>
            <person name="Clum A."/>
            <person name="Na H."/>
            <person name="Ledsgaard L."/>
            <person name="Lin J."/>
            <person name="Lipzen A."/>
            <person name="Kuo A."/>
            <person name="Riley R."/>
            <person name="Mondo S."/>
            <person name="Labutti K."/>
            <person name="Haridas S."/>
            <person name="Pangalinan J."/>
            <person name="Salamov A.A."/>
            <person name="Simmons B.A."/>
            <person name="Magnuson J.K."/>
            <person name="Chen J."/>
            <person name="Drula E."/>
            <person name="Henrissat B."/>
            <person name="Wiebenga A."/>
            <person name="Lubbers R.J."/>
            <person name="Gomes A.C."/>
            <person name="Macurrencykelacurrency M.R."/>
            <person name="Stajich J."/>
            <person name="Grigoriev I.V."/>
            <person name="Mortensen U.H."/>
            <person name="De Vries R.P."/>
            <person name="Baker S.E."/>
            <person name="Andersen M.R."/>
        </authorList>
    </citation>
    <scope>NUCLEOTIDE SEQUENCE [LARGE SCALE GENOMIC DNA]</scope>
    <source>
        <strain evidence="6 7">CBS 449.75</strain>
    </source>
</reference>
<dbReference type="PANTHER" id="PTHR31465:SF1">
    <property type="entry name" value="PROTEIN RTA1-RELATED"/>
    <property type="match status" value="1"/>
</dbReference>
<proteinExistence type="predicted"/>
<dbReference type="Proteomes" id="UP001610432">
    <property type="component" value="Unassembled WGS sequence"/>
</dbReference>
<gene>
    <name evidence="6" type="ORF">BJX67DRAFT_368513</name>
</gene>
<evidence type="ECO:0000256" key="5">
    <source>
        <dbReference type="SAM" id="Phobius"/>
    </source>
</evidence>
<protein>
    <submittedName>
        <fullName evidence="6">RTA-like protein</fullName>
    </submittedName>
</protein>
<evidence type="ECO:0000256" key="2">
    <source>
        <dbReference type="ARBA" id="ARBA00022692"/>
    </source>
</evidence>
<dbReference type="Pfam" id="PF04479">
    <property type="entry name" value="RTA1"/>
    <property type="match status" value="1"/>
</dbReference>
<sequence length="194" mass="21246">MVLGRLITFLGAERLSLVRVKWMTAIFVTGDVIAFLAQAAGGGIMAGGSVDDFERGEKITIGGLGVQLAFFGGFMITCASFHHRIRKSPTPEATSLASRVRGKRMRSWETILVGLYIASILILVRSIFRLVEYVQGNNGYLISHEVFMYVFDSSLMFITMVVMNICHPSMVLSGSQKERDVEIGSLASSVGQRS</sequence>
<dbReference type="RefSeq" id="XP_070880486.1">
    <property type="nucleotide sequence ID" value="XM_071030635.1"/>
</dbReference>
<feature type="transmembrane region" description="Helical" evidence="5">
    <location>
        <begin position="20"/>
        <end position="39"/>
    </location>
</feature>
<evidence type="ECO:0000313" key="7">
    <source>
        <dbReference type="Proteomes" id="UP001610432"/>
    </source>
</evidence>
<dbReference type="EMBL" id="JBFXLQ010000094">
    <property type="protein sequence ID" value="KAL2859930.1"/>
    <property type="molecule type" value="Genomic_DNA"/>
</dbReference>
<keyword evidence="7" id="KW-1185">Reference proteome</keyword>
<feature type="transmembrane region" description="Helical" evidence="5">
    <location>
        <begin position="148"/>
        <end position="167"/>
    </location>
</feature>
<feature type="transmembrane region" description="Helical" evidence="5">
    <location>
        <begin position="108"/>
        <end position="128"/>
    </location>
</feature>
<comment type="subcellular location">
    <subcellularLocation>
        <location evidence="1">Membrane</location>
        <topology evidence="1">Multi-pass membrane protein</topology>
    </subcellularLocation>
</comment>
<keyword evidence="3 5" id="KW-1133">Transmembrane helix</keyword>
<evidence type="ECO:0000256" key="3">
    <source>
        <dbReference type="ARBA" id="ARBA00022989"/>
    </source>
</evidence>
<accession>A0ABR4L5X5</accession>
<dbReference type="GeneID" id="98145707"/>
<name>A0ABR4L5X5_9EURO</name>
<comment type="caution">
    <text evidence="6">The sequence shown here is derived from an EMBL/GenBank/DDBJ whole genome shotgun (WGS) entry which is preliminary data.</text>
</comment>
<keyword evidence="2 5" id="KW-0812">Transmembrane</keyword>
<dbReference type="PANTHER" id="PTHR31465">
    <property type="entry name" value="PROTEIN RTA1-RELATED"/>
    <property type="match status" value="1"/>
</dbReference>
<dbReference type="InterPro" id="IPR007568">
    <property type="entry name" value="RTA1"/>
</dbReference>
<feature type="transmembrane region" description="Helical" evidence="5">
    <location>
        <begin position="59"/>
        <end position="81"/>
    </location>
</feature>
<evidence type="ECO:0000256" key="4">
    <source>
        <dbReference type="ARBA" id="ARBA00023136"/>
    </source>
</evidence>
<organism evidence="6 7">
    <name type="scientific">Aspergillus lucknowensis</name>
    <dbReference type="NCBI Taxonomy" id="176173"/>
    <lineage>
        <taxon>Eukaryota</taxon>
        <taxon>Fungi</taxon>
        <taxon>Dikarya</taxon>
        <taxon>Ascomycota</taxon>
        <taxon>Pezizomycotina</taxon>
        <taxon>Eurotiomycetes</taxon>
        <taxon>Eurotiomycetidae</taxon>
        <taxon>Eurotiales</taxon>
        <taxon>Aspergillaceae</taxon>
        <taxon>Aspergillus</taxon>
        <taxon>Aspergillus subgen. Nidulantes</taxon>
    </lineage>
</organism>
<evidence type="ECO:0000256" key="1">
    <source>
        <dbReference type="ARBA" id="ARBA00004141"/>
    </source>
</evidence>
<evidence type="ECO:0000313" key="6">
    <source>
        <dbReference type="EMBL" id="KAL2859930.1"/>
    </source>
</evidence>
<keyword evidence="4 5" id="KW-0472">Membrane</keyword>